<feature type="domain" description="Hemerythrin-like" evidence="5">
    <location>
        <begin position="23"/>
        <end position="134"/>
    </location>
</feature>
<dbReference type="Pfam" id="PF01814">
    <property type="entry name" value="Hemerythrin"/>
    <property type="match status" value="1"/>
</dbReference>
<dbReference type="InterPro" id="IPR035938">
    <property type="entry name" value="Hemerythrin-like_sf"/>
</dbReference>
<dbReference type="PANTHER" id="PTHR37164">
    <property type="entry name" value="BACTERIOHEMERYTHRIN"/>
    <property type="match status" value="1"/>
</dbReference>
<evidence type="ECO:0000313" key="7">
    <source>
        <dbReference type="Proteomes" id="UP000241074"/>
    </source>
</evidence>
<keyword evidence="2" id="KW-0813">Transport</keyword>
<keyword evidence="2" id="KW-0561">Oxygen transport</keyword>
<dbReference type="InterPro" id="IPR016131">
    <property type="entry name" value="Haemerythrin_Fe_BS"/>
</dbReference>
<dbReference type="PROSITE" id="PS00550">
    <property type="entry name" value="HEMERYTHRINS"/>
    <property type="match status" value="1"/>
</dbReference>
<dbReference type="Gene3D" id="1.20.120.50">
    <property type="entry name" value="Hemerythrin-like"/>
    <property type="match status" value="1"/>
</dbReference>
<name>A0A2P1PTW2_9GAMM</name>
<protein>
    <recommendedName>
        <fullName evidence="5">Hemerythrin-like domain-containing protein</fullName>
    </recommendedName>
</protein>
<keyword evidence="7" id="KW-1185">Reference proteome</keyword>
<dbReference type="Proteomes" id="UP000241074">
    <property type="component" value="Chromosome"/>
</dbReference>
<evidence type="ECO:0000256" key="3">
    <source>
        <dbReference type="ARBA" id="ARBA00022723"/>
    </source>
</evidence>
<comment type="similarity">
    <text evidence="1">Belongs to the hemerythrin family.</text>
</comment>
<dbReference type="PANTHER" id="PTHR37164:SF1">
    <property type="entry name" value="BACTERIOHEMERYTHRIN"/>
    <property type="match status" value="1"/>
</dbReference>
<sequence length="144" mass="16319">MLRSACEVDAMSDLVWTQDLSVGIEAIDRQHRMLIDAINDLQASAGGTNRLLTSTVLKKLVAYVTLHFTFEEALMQCHSYDGLSEHRHDHGHFRNQIAGFQRRYEGGDSSVVNELAAFLKAWLRDHIMVEDKRYGIDLRAKGVC</sequence>
<dbReference type="InterPro" id="IPR012827">
    <property type="entry name" value="Hemerythrin_metal-bd"/>
</dbReference>
<dbReference type="AlphaFoldDB" id="A0A2P1PTW2"/>
<dbReference type="EMBL" id="CP027860">
    <property type="protein sequence ID" value="AVP98275.1"/>
    <property type="molecule type" value="Genomic_DNA"/>
</dbReference>
<evidence type="ECO:0000259" key="5">
    <source>
        <dbReference type="Pfam" id="PF01814"/>
    </source>
</evidence>
<evidence type="ECO:0000256" key="2">
    <source>
        <dbReference type="ARBA" id="ARBA00022621"/>
    </source>
</evidence>
<reference evidence="6 7" key="1">
    <citation type="submission" date="2018-03" db="EMBL/GenBank/DDBJ databases">
        <title>Ahniella affigens gen. nov., sp. nov., a gammaproteobacterium isolated from sandy soil near a stream.</title>
        <authorList>
            <person name="Ko Y."/>
            <person name="Kim J.-H."/>
        </authorList>
    </citation>
    <scope>NUCLEOTIDE SEQUENCE [LARGE SCALE GENOMIC DNA]</scope>
    <source>
        <strain evidence="6 7">D13</strain>
    </source>
</reference>
<gene>
    <name evidence="6" type="ORF">C7S18_14210</name>
</gene>
<evidence type="ECO:0000256" key="4">
    <source>
        <dbReference type="ARBA" id="ARBA00023004"/>
    </source>
</evidence>
<organism evidence="6 7">
    <name type="scientific">Ahniella affigens</name>
    <dbReference type="NCBI Taxonomy" id="2021234"/>
    <lineage>
        <taxon>Bacteria</taxon>
        <taxon>Pseudomonadati</taxon>
        <taxon>Pseudomonadota</taxon>
        <taxon>Gammaproteobacteria</taxon>
        <taxon>Lysobacterales</taxon>
        <taxon>Rhodanobacteraceae</taxon>
        <taxon>Ahniella</taxon>
    </lineage>
</organism>
<dbReference type="InterPro" id="IPR012312">
    <property type="entry name" value="Hemerythrin-like"/>
</dbReference>
<dbReference type="GO" id="GO:0046872">
    <property type="term" value="F:metal ion binding"/>
    <property type="evidence" value="ECO:0007669"/>
    <property type="project" value="UniProtKB-KW"/>
</dbReference>
<dbReference type="OrthoDB" id="1122424at2"/>
<evidence type="ECO:0000313" key="6">
    <source>
        <dbReference type="EMBL" id="AVP98275.1"/>
    </source>
</evidence>
<dbReference type="GO" id="GO:0005344">
    <property type="term" value="F:oxygen carrier activity"/>
    <property type="evidence" value="ECO:0007669"/>
    <property type="project" value="UniProtKB-KW"/>
</dbReference>
<keyword evidence="3" id="KW-0479">Metal-binding</keyword>
<proteinExistence type="inferred from homology"/>
<dbReference type="SUPFAM" id="SSF47188">
    <property type="entry name" value="Hemerythrin-like"/>
    <property type="match status" value="1"/>
</dbReference>
<dbReference type="NCBIfam" id="NF033749">
    <property type="entry name" value="bact_hemeryth"/>
    <property type="match status" value="1"/>
</dbReference>
<dbReference type="InterPro" id="IPR050669">
    <property type="entry name" value="Hemerythrin"/>
</dbReference>
<evidence type="ECO:0000256" key="1">
    <source>
        <dbReference type="ARBA" id="ARBA00010587"/>
    </source>
</evidence>
<dbReference type="NCBIfam" id="NF002007">
    <property type="entry name" value="PRK00808.1"/>
    <property type="match status" value="1"/>
</dbReference>
<dbReference type="KEGG" id="xba:C7S18_14210"/>
<keyword evidence="4" id="KW-0408">Iron</keyword>
<accession>A0A2P1PTW2</accession>
<reference evidence="6 7" key="2">
    <citation type="submission" date="2018-03" db="EMBL/GenBank/DDBJ databases">
        <authorList>
            <person name="Keele B.F."/>
        </authorList>
    </citation>
    <scope>NUCLEOTIDE SEQUENCE [LARGE SCALE GENOMIC DNA]</scope>
    <source>
        <strain evidence="6 7">D13</strain>
    </source>
</reference>
<dbReference type="CDD" id="cd12107">
    <property type="entry name" value="Hemerythrin"/>
    <property type="match status" value="1"/>
</dbReference>
<dbReference type="NCBIfam" id="TIGR02481">
    <property type="entry name" value="hemeryth_dom"/>
    <property type="match status" value="1"/>
</dbReference>